<evidence type="ECO:0000313" key="4">
    <source>
        <dbReference type="Proteomes" id="UP000005408"/>
    </source>
</evidence>
<evidence type="ECO:0000313" key="3">
    <source>
        <dbReference type="EnsemblMetazoa" id="G12104.1:cds"/>
    </source>
</evidence>
<accession>A0A8W8I1T1</accession>
<dbReference type="PANTHER" id="PTHR21096">
    <property type="entry name" value="PROTEIN FAM136A"/>
    <property type="match status" value="1"/>
</dbReference>
<evidence type="ECO:0008006" key="5">
    <source>
        <dbReference type="Google" id="ProtNLM"/>
    </source>
</evidence>
<comment type="similarity">
    <text evidence="1">Belongs to the FAM136 family.</text>
</comment>
<dbReference type="Proteomes" id="UP000005408">
    <property type="component" value="Unassembled WGS sequence"/>
</dbReference>
<name>A0A8W8I1T1_MAGGI</name>
<dbReference type="GO" id="GO:0005737">
    <property type="term" value="C:cytoplasm"/>
    <property type="evidence" value="ECO:0007669"/>
    <property type="project" value="TreeGrafter"/>
</dbReference>
<dbReference type="AlphaFoldDB" id="A0A8W8I1T1"/>
<proteinExistence type="inferred from homology"/>
<reference evidence="3" key="1">
    <citation type="submission" date="2022-08" db="UniProtKB">
        <authorList>
            <consortium name="EnsemblMetazoa"/>
        </authorList>
    </citation>
    <scope>IDENTIFICATION</scope>
    <source>
        <strain evidence="3">05x7-T-G4-1.051#20</strain>
    </source>
</reference>
<evidence type="ECO:0000256" key="2">
    <source>
        <dbReference type="SAM" id="Coils"/>
    </source>
</evidence>
<dbReference type="PANTHER" id="PTHR21096:SF0">
    <property type="entry name" value="PROTEIN FAM136A"/>
    <property type="match status" value="1"/>
</dbReference>
<dbReference type="Pfam" id="PF05811">
    <property type="entry name" value="DUF842"/>
    <property type="match status" value="2"/>
</dbReference>
<protein>
    <recommendedName>
        <fullName evidence="5">Protein FAM136A</fullName>
    </recommendedName>
</protein>
<feature type="coiled-coil region" evidence="2">
    <location>
        <begin position="230"/>
        <end position="264"/>
    </location>
</feature>
<sequence>MAQNVEDAQARVRDAFNKMMEGLDKDIIRQRQEDMHTCAAKCYSDRKSPIESVERCANICNAKLQDASVFVQREVEGFQNRISRCAMDCQDAARDKITENTKESDIARFKEDMEKCVVNCVDTHIAQLPSLEKSLPGISNNNKLNSALISAVNVAPQHRHVQKPDPSDCDSQKVDGAHARLENAFNKMMDKIDKDVIRQNYEDMFLCSANCYKDRTSPIEDLHSCTERCNIKLEENKDFFQRELDSVERSIDRCERDCTELMQSLSNADSNTQSLQNCLSKCVDTHIDQFPSLIKRLKQGQI</sequence>
<dbReference type="InterPro" id="IPR008560">
    <property type="entry name" value="DUF842_euk"/>
</dbReference>
<evidence type="ECO:0000256" key="1">
    <source>
        <dbReference type="ARBA" id="ARBA00009952"/>
    </source>
</evidence>
<keyword evidence="4" id="KW-1185">Reference proteome</keyword>
<organism evidence="3 4">
    <name type="scientific">Magallana gigas</name>
    <name type="common">Pacific oyster</name>
    <name type="synonym">Crassostrea gigas</name>
    <dbReference type="NCBI Taxonomy" id="29159"/>
    <lineage>
        <taxon>Eukaryota</taxon>
        <taxon>Metazoa</taxon>
        <taxon>Spiralia</taxon>
        <taxon>Lophotrochozoa</taxon>
        <taxon>Mollusca</taxon>
        <taxon>Bivalvia</taxon>
        <taxon>Autobranchia</taxon>
        <taxon>Pteriomorphia</taxon>
        <taxon>Ostreida</taxon>
        <taxon>Ostreoidea</taxon>
        <taxon>Ostreidae</taxon>
        <taxon>Magallana</taxon>
    </lineage>
</organism>
<keyword evidence="2" id="KW-0175">Coiled coil</keyword>
<dbReference type="EnsemblMetazoa" id="G12104.1">
    <property type="protein sequence ID" value="G12104.1:cds"/>
    <property type="gene ID" value="G12104"/>
</dbReference>